<dbReference type="PANTHER" id="PTHR37702:SF1">
    <property type="entry name" value="HYDROXYPROLINE-RICH GLYCOPROTEIN FAMILY PROTEIN"/>
    <property type="match status" value="1"/>
</dbReference>
<feature type="signal peptide" evidence="1">
    <location>
        <begin position="1"/>
        <end position="24"/>
    </location>
</feature>
<reference evidence="2" key="1">
    <citation type="journal article" date="2023" name="Nat. Commun.">
        <title>Diploid and tetraploid genomes of Acorus and the evolution of monocots.</title>
        <authorList>
            <person name="Ma L."/>
            <person name="Liu K.W."/>
            <person name="Li Z."/>
            <person name="Hsiao Y.Y."/>
            <person name="Qi Y."/>
            <person name="Fu T."/>
            <person name="Tang G.D."/>
            <person name="Zhang D."/>
            <person name="Sun W.H."/>
            <person name="Liu D.K."/>
            <person name="Li Y."/>
            <person name="Chen G.Z."/>
            <person name="Liu X.D."/>
            <person name="Liao X.Y."/>
            <person name="Jiang Y.T."/>
            <person name="Yu X."/>
            <person name="Hao Y."/>
            <person name="Huang J."/>
            <person name="Zhao X.W."/>
            <person name="Ke S."/>
            <person name="Chen Y.Y."/>
            <person name="Wu W.L."/>
            <person name="Hsu J.L."/>
            <person name="Lin Y.F."/>
            <person name="Huang M.D."/>
            <person name="Li C.Y."/>
            <person name="Huang L."/>
            <person name="Wang Z.W."/>
            <person name="Zhao X."/>
            <person name="Zhong W.Y."/>
            <person name="Peng D.H."/>
            <person name="Ahmad S."/>
            <person name="Lan S."/>
            <person name="Zhang J.S."/>
            <person name="Tsai W.C."/>
            <person name="Van de Peer Y."/>
            <person name="Liu Z.J."/>
        </authorList>
    </citation>
    <scope>NUCLEOTIDE SEQUENCE</scope>
    <source>
        <strain evidence="2">SCP</strain>
    </source>
</reference>
<keyword evidence="1" id="KW-0732">Signal</keyword>
<dbReference type="Proteomes" id="UP001179952">
    <property type="component" value="Unassembled WGS sequence"/>
</dbReference>
<comment type="caution">
    <text evidence="2">The sequence shown here is derived from an EMBL/GenBank/DDBJ whole genome shotgun (WGS) entry which is preliminary data.</text>
</comment>
<name>A0AAV9AXZ7_ACOGR</name>
<proteinExistence type="predicted"/>
<gene>
    <name evidence="2" type="ORF">QJS04_geneDACA017590</name>
</gene>
<feature type="chain" id="PRO_5043417867" evidence="1">
    <location>
        <begin position="25"/>
        <end position="110"/>
    </location>
</feature>
<organism evidence="2 3">
    <name type="scientific">Acorus gramineus</name>
    <name type="common">Dwarf sweet flag</name>
    <dbReference type="NCBI Taxonomy" id="55184"/>
    <lineage>
        <taxon>Eukaryota</taxon>
        <taxon>Viridiplantae</taxon>
        <taxon>Streptophyta</taxon>
        <taxon>Embryophyta</taxon>
        <taxon>Tracheophyta</taxon>
        <taxon>Spermatophyta</taxon>
        <taxon>Magnoliopsida</taxon>
        <taxon>Liliopsida</taxon>
        <taxon>Acoraceae</taxon>
        <taxon>Acorus</taxon>
    </lineage>
</organism>
<evidence type="ECO:0000256" key="1">
    <source>
        <dbReference type="SAM" id="SignalP"/>
    </source>
</evidence>
<dbReference type="AlphaFoldDB" id="A0AAV9AXZ7"/>
<protein>
    <submittedName>
        <fullName evidence="2">Uncharacterized protein</fullName>
    </submittedName>
</protein>
<sequence>MATKAIHMISTILFLSIMAVTTVGQPYVCPYPCLPTPPLPPFPPSGIPGNYYAPPPPPLGFINTPPFVNLPAPPPPDPILPYFPFYYKNPRLPRSAGSRVGVANLAYLVR</sequence>
<reference evidence="2" key="2">
    <citation type="submission" date="2023-06" db="EMBL/GenBank/DDBJ databases">
        <authorList>
            <person name="Ma L."/>
            <person name="Liu K.-W."/>
            <person name="Li Z."/>
            <person name="Hsiao Y.-Y."/>
            <person name="Qi Y."/>
            <person name="Fu T."/>
            <person name="Tang G."/>
            <person name="Zhang D."/>
            <person name="Sun W.-H."/>
            <person name="Liu D.-K."/>
            <person name="Li Y."/>
            <person name="Chen G.-Z."/>
            <person name="Liu X.-D."/>
            <person name="Liao X.-Y."/>
            <person name="Jiang Y.-T."/>
            <person name="Yu X."/>
            <person name="Hao Y."/>
            <person name="Huang J."/>
            <person name="Zhao X.-W."/>
            <person name="Ke S."/>
            <person name="Chen Y.-Y."/>
            <person name="Wu W.-L."/>
            <person name="Hsu J.-L."/>
            <person name="Lin Y.-F."/>
            <person name="Huang M.-D."/>
            <person name="Li C.-Y."/>
            <person name="Huang L."/>
            <person name="Wang Z.-W."/>
            <person name="Zhao X."/>
            <person name="Zhong W.-Y."/>
            <person name="Peng D.-H."/>
            <person name="Ahmad S."/>
            <person name="Lan S."/>
            <person name="Zhang J.-S."/>
            <person name="Tsai W.-C."/>
            <person name="Van De Peer Y."/>
            <person name="Liu Z.-J."/>
        </authorList>
    </citation>
    <scope>NUCLEOTIDE SEQUENCE</scope>
    <source>
        <strain evidence="2">SCP</strain>
        <tissue evidence="2">Leaves</tissue>
    </source>
</reference>
<keyword evidence="3" id="KW-1185">Reference proteome</keyword>
<evidence type="ECO:0000313" key="2">
    <source>
        <dbReference type="EMBL" id="KAK1269236.1"/>
    </source>
</evidence>
<evidence type="ECO:0000313" key="3">
    <source>
        <dbReference type="Proteomes" id="UP001179952"/>
    </source>
</evidence>
<accession>A0AAV9AXZ7</accession>
<dbReference type="EMBL" id="JAUJYN010000006">
    <property type="protein sequence ID" value="KAK1269236.1"/>
    <property type="molecule type" value="Genomic_DNA"/>
</dbReference>
<dbReference type="PANTHER" id="PTHR37702">
    <property type="entry name" value="PROLINE-RICH FAMILY PROTEIN"/>
    <property type="match status" value="1"/>
</dbReference>